<evidence type="ECO:0000313" key="3">
    <source>
        <dbReference type="Proteomes" id="UP000005446"/>
    </source>
</evidence>
<accession>H0EVA7</accession>
<gene>
    <name evidence="2" type="ORF">M7I_6702</name>
</gene>
<proteinExistence type="predicted"/>
<dbReference type="InParanoid" id="H0EVA7"/>
<dbReference type="OrthoDB" id="3562663at2759"/>
<feature type="region of interest" description="Disordered" evidence="1">
    <location>
        <begin position="157"/>
        <end position="184"/>
    </location>
</feature>
<organism evidence="2 3">
    <name type="scientific">Glarea lozoyensis (strain ATCC 74030 / MF5533)</name>
    <dbReference type="NCBI Taxonomy" id="1104152"/>
    <lineage>
        <taxon>Eukaryota</taxon>
        <taxon>Fungi</taxon>
        <taxon>Dikarya</taxon>
        <taxon>Ascomycota</taxon>
        <taxon>Pezizomycotina</taxon>
        <taxon>Leotiomycetes</taxon>
        <taxon>Helotiales</taxon>
        <taxon>Helotiaceae</taxon>
        <taxon>Glarea</taxon>
    </lineage>
</organism>
<dbReference type="AlphaFoldDB" id="H0EVA7"/>
<evidence type="ECO:0000256" key="1">
    <source>
        <dbReference type="SAM" id="MobiDB-lite"/>
    </source>
</evidence>
<keyword evidence="3" id="KW-1185">Reference proteome</keyword>
<sequence length="258" mass="28647">MSVLEEPAIGLSTSAAVEVEGEELIYALSQRIFVNLQTLAKSKPVLSQEVEKTRSKFQKWCNTLGANIRGVYSLDERLRDASAVKRYIVNCLGDIAEALEETQAVSHKPEGFENSMLDVLFLVIPVIRPALSPDRYEKAMATELPDEEEFKRFLKFQSAGPVEDQESPNYTIPRSDGTDEGDTESILSRADSKLTLTGAFGQERPTADNDTDSMMSMAKSNRDMAYSVPAFPDESEGGLRECVACHLTLPLRDKATWR</sequence>
<name>H0EVA7_GLAL7</name>
<comment type="caution">
    <text evidence="2">The sequence shown here is derived from an EMBL/GenBank/DDBJ whole genome shotgun (WGS) entry which is preliminary data.</text>
</comment>
<dbReference type="EMBL" id="AGUE01000189">
    <property type="protein sequence ID" value="EHK97549.1"/>
    <property type="molecule type" value="Genomic_DNA"/>
</dbReference>
<protein>
    <submittedName>
        <fullName evidence="2">Uncharacterized protein</fullName>
    </submittedName>
</protein>
<evidence type="ECO:0000313" key="2">
    <source>
        <dbReference type="EMBL" id="EHK97549.1"/>
    </source>
</evidence>
<dbReference type="Proteomes" id="UP000005446">
    <property type="component" value="Unassembled WGS sequence"/>
</dbReference>
<dbReference type="HOGENOM" id="CLU_1077892_0_0_1"/>
<reference evidence="2 3" key="1">
    <citation type="journal article" date="2012" name="Eukaryot. Cell">
        <title>Genome sequence of the fungus Glarea lozoyensis: the first genome sequence of a species from the Helotiaceae family.</title>
        <authorList>
            <person name="Youssar L."/>
            <person name="Gruening B.A."/>
            <person name="Erxleben A."/>
            <person name="Guenther S."/>
            <person name="Huettel W."/>
        </authorList>
    </citation>
    <scope>NUCLEOTIDE SEQUENCE [LARGE SCALE GENOMIC DNA]</scope>
    <source>
        <strain evidence="3">ATCC 74030 / MF5533</strain>
    </source>
</reference>